<name>A0ABV5JP42_9ACTN</name>
<keyword evidence="2" id="KW-1185">Reference proteome</keyword>
<dbReference type="Proteomes" id="UP001589700">
    <property type="component" value="Unassembled WGS sequence"/>
</dbReference>
<evidence type="ECO:0000313" key="2">
    <source>
        <dbReference type="Proteomes" id="UP001589700"/>
    </source>
</evidence>
<proteinExistence type="predicted"/>
<reference evidence="1 2" key="1">
    <citation type="submission" date="2024-09" db="EMBL/GenBank/DDBJ databases">
        <authorList>
            <person name="Sun Q."/>
            <person name="Mori K."/>
        </authorList>
    </citation>
    <scope>NUCLEOTIDE SEQUENCE [LARGE SCALE GENOMIC DNA]</scope>
    <source>
        <strain evidence="1 2">CCM 7659</strain>
    </source>
</reference>
<sequence>MRLSRPVIISAVVLGAMSMAGIVAGRTEAPESEPPVVVETADLPAPSAGPDQS</sequence>
<comment type="caution">
    <text evidence="1">The sequence shown here is derived from an EMBL/GenBank/DDBJ whole genome shotgun (WGS) entry which is preliminary data.</text>
</comment>
<dbReference type="RefSeq" id="WP_182632847.1">
    <property type="nucleotide sequence ID" value="NZ_JAALDM010000201.1"/>
</dbReference>
<gene>
    <name evidence="1" type="ORF">ACFFVD_06590</name>
</gene>
<accession>A0ABV5JP42</accession>
<dbReference type="EMBL" id="JBHMDY010000004">
    <property type="protein sequence ID" value="MFB9259468.1"/>
    <property type="molecule type" value="Genomic_DNA"/>
</dbReference>
<evidence type="ECO:0000313" key="1">
    <source>
        <dbReference type="EMBL" id="MFB9259468.1"/>
    </source>
</evidence>
<protein>
    <submittedName>
        <fullName evidence="1">Uncharacterized protein</fullName>
    </submittedName>
</protein>
<organism evidence="1 2">
    <name type="scientific">Dietzia aerolata</name>
    <dbReference type="NCBI Taxonomy" id="595984"/>
    <lineage>
        <taxon>Bacteria</taxon>
        <taxon>Bacillati</taxon>
        <taxon>Actinomycetota</taxon>
        <taxon>Actinomycetes</taxon>
        <taxon>Mycobacteriales</taxon>
        <taxon>Dietziaceae</taxon>
        <taxon>Dietzia</taxon>
    </lineage>
</organism>